<dbReference type="RefSeq" id="WP_369191321.1">
    <property type="nucleotide sequence ID" value="NZ_CP163431.1"/>
</dbReference>
<accession>A0AB39MMZ1</accession>
<name>A0AB39MMZ1_9ACTN</name>
<dbReference type="Pfam" id="PF15891">
    <property type="entry name" value="Nuc_deoxyri_tr2"/>
    <property type="match status" value="1"/>
</dbReference>
<gene>
    <name evidence="1" type="ORF">AB5J58_42020</name>
</gene>
<reference evidence="1" key="1">
    <citation type="submission" date="2024-07" db="EMBL/GenBank/DDBJ databases">
        <authorList>
            <person name="Yu S.T."/>
        </authorList>
    </citation>
    <scope>NUCLEOTIDE SEQUENCE</scope>
    <source>
        <strain evidence="1">R08</strain>
    </source>
</reference>
<dbReference type="Gene3D" id="3.40.50.450">
    <property type="match status" value="1"/>
</dbReference>
<evidence type="ECO:0000313" key="1">
    <source>
        <dbReference type="EMBL" id="XDQ06349.1"/>
    </source>
</evidence>
<proteinExistence type="predicted"/>
<protein>
    <submittedName>
        <fullName evidence="1">Nucleoside 2-deoxyribosyltransferase domain-containing protein</fullName>
    </submittedName>
</protein>
<dbReference type="InterPro" id="IPR039470">
    <property type="entry name" value="Nuc_deoxyri_tr2"/>
</dbReference>
<sequence length="237" mass="26125">MTRDVAVIRAGRPWPAHWSVSIYLCGPTPRDPLTPSWRPHAESLLRERWRGEGRLAVFLPEAPEGESEPPYAQQVAWEEAAMHAADAILFHVPRDLTTLPGLVSNVKWGAWHDCGRVVLDSPPTAQRNEYLLHFANALAIPVTDNLPDAVTAALALAGPSTRREGAERQIPLALWLSPEFQRWFRGLAVHGDTLLAGRLLWSRGNPVTHWVLEATLRSVGSGVERVELVSRGTGLGV</sequence>
<organism evidence="1">
    <name type="scientific">Streptomyces sp. R08</name>
    <dbReference type="NCBI Taxonomy" id="3238624"/>
    <lineage>
        <taxon>Bacteria</taxon>
        <taxon>Bacillati</taxon>
        <taxon>Actinomycetota</taxon>
        <taxon>Actinomycetes</taxon>
        <taxon>Kitasatosporales</taxon>
        <taxon>Streptomycetaceae</taxon>
        <taxon>Streptomyces</taxon>
    </lineage>
</organism>
<dbReference type="AlphaFoldDB" id="A0AB39MMZ1"/>
<dbReference type="EMBL" id="CP163431">
    <property type="protein sequence ID" value="XDQ06349.1"/>
    <property type="molecule type" value="Genomic_DNA"/>
</dbReference>